<dbReference type="GeneID" id="83641273"/>
<evidence type="ECO:0000313" key="9">
    <source>
        <dbReference type="Proteomes" id="UP000255303"/>
    </source>
</evidence>
<accession>A0A2T5PGP3</accession>
<dbReference type="RefSeq" id="WP_003460929.1">
    <property type="nucleotide sequence ID" value="NZ_CP104579.1"/>
</dbReference>
<sequence>MNAQHQIQKAISTLTHAFAPFDCRIQATRKGSFSFTLVDKTGIAQYSQRLYPGQYSDESLQQVIERTRQSLTA</sequence>
<dbReference type="Proteomes" id="UP001159292">
    <property type="component" value="Unassembled WGS sequence"/>
</dbReference>
<proteinExistence type="predicted"/>
<evidence type="ECO:0000313" key="8">
    <source>
        <dbReference type="Proteomes" id="UP000254084"/>
    </source>
</evidence>
<dbReference type="EMBL" id="RHRS01000016">
    <property type="protein sequence ID" value="RRW37417.1"/>
    <property type="molecule type" value="Genomic_DNA"/>
</dbReference>
<dbReference type="Proteomes" id="UP000254084">
    <property type="component" value="Unassembled WGS sequence"/>
</dbReference>
<reference evidence="3 7" key="1">
    <citation type="submission" date="2018-04" db="EMBL/GenBank/DDBJ databases">
        <title>Pseudomonas sp. nov., isolated from mangrove soil.</title>
        <authorList>
            <person name="Chen C."/>
        </authorList>
    </citation>
    <scope>NUCLEOTIDE SEQUENCE [LARGE SCALE GENOMIC DNA]</scope>
    <source>
        <strain evidence="3 7">JCM 14246</strain>
    </source>
</reference>
<evidence type="ECO:0000313" key="7">
    <source>
        <dbReference type="Proteomes" id="UP000244052"/>
    </source>
</evidence>
<dbReference type="Proteomes" id="UP000255303">
    <property type="component" value="Unassembled WGS sequence"/>
</dbReference>
<evidence type="ECO:0000313" key="2">
    <source>
        <dbReference type="EMBL" id="MDH1340934.1"/>
    </source>
</evidence>
<evidence type="ECO:0000313" key="4">
    <source>
        <dbReference type="EMBL" id="RRW37417.1"/>
    </source>
</evidence>
<reference evidence="8 9" key="2">
    <citation type="submission" date="2018-06" db="EMBL/GenBank/DDBJ databases">
        <authorList>
            <consortium name="Pathogen Informatics"/>
            <person name="Doyle S."/>
        </authorList>
    </citation>
    <scope>NUCLEOTIDE SEQUENCE [LARGE SCALE GENOMIC DNA]</scope>
    <source>
        <strain evidence="5 9">NCTC10692</strain>
        <strain evidence="6 8">NCTC10860</strain>
    </source>
</reference>
<dbReference type="EMBL" id="QASO01000129">
    <property type="protein sequence ID" value="PTU76892.1"/>
    <property type="molecule type" value="Genomic_DNA"/>
</dbReference>
<dbReference type="EMBL" id="UGUV01000002">
    <property type="protein sequence ID" value="SUD53003.1"/>
    <property type="molecule type" value="Genomic_DNA"/>
</dbReference>
<evidence type="ECO:0008006" key="11">
    <source>
        <dbReference type="Google" id="ProtNLM"/>
    </source>
</evidence>
<dbReference type="EMBL" id="JAOEET010000010">
    <property type="protein sequence ID" value="MDH0566786.1"/>
    <property type="molecule type" value="Genomic_DNA"/>
</dbReference>
<protein>
    <recommendedName>
        <fullName evidence="11">DUF3509 domain-containing protein</fullName>
    </recommendedName>
</protein>
<evidence type="ECO:0000313" key="3">
    <source>
        <dbReference type="EMBL" id="PTU76892.1"/>
    </source>
</evidence>
<dbReference type="Proteomes" id="UP000272833">
    <property type="component" value="Unassembled WGS sequence"/>
</dbReference>
<evidence type="ECO:0000313" key="1">
    <source>
        <dbReference type="EMBL" id="MDH0566786.1"/>
    </source>
</evidence>
<evidence type="ECO:0000313" key="10">
    <source>
        <dbReference type="Proteomes" id="UP000272833"/>
    </source>
</evidence>
<evidence type="ECO:0000313" key="6">
    <source>
        <dbReference type="EMBL" id="SUD60660.1"/>
    </source>
</evidence>
<name>A0A061D2J8_ECTOL</name>
<keyword evidence="7" id="KW-1185">Reference proteome</keyword>
<dbReference type="EMBL" id="JAOCJE010000001">
    <property type="protein sequence ID" value="MDH1340934.1"/>
    <property type="molecule type" value="Genomic_DNA"/>
</dbReference>
<reference evidence="1" key="4">
    <citation type="submission" date="2022-09" db="EMBL/GenBank/DDBJ databases">
        <title>Intensive care unit water sources are persistently colonized with multi-drug resistant bacteria and are the site of extensive horizontal gene transfer of antibiotic resistance genes.</title>
        <authorList>
            <person name="Diorio-Toth L."/>
        </authorList>
    </citation>
    <scope>NUCLEOTIDE SEQUENCE</scope>
    <source>
        <strain evidence="2">GD03704</strain>
        <strain evidence="1">GD04000</strain>
    </source>
</reference>
<accession>A0A061D2J8</accession>
<reference evidence="4 10" key="3">
    <citation type="submission" date="2018-10" db="EMBL/GenBank/DDBJ databases">
        <title>Transmission dynamics of multidrug resistant bacteria on intensive care unit surfaces.</title>
        <authorList>
            <person name="D'Souza A.W."/>
            <person name="Potter R.F."/>
            <person name="Wallace M."/>
            <person name="Shupe A."/>
            <person name="Patel S."/>
            <person name="Sun S."/>
            <person name="Gul D."/>
            <person name="Kwon J.H."/>
            <person name="Andleeb S."/>
            <person name="Burnham C.-A.D."/>
            <person name="Dantas G."/>
        </authorList>
    </citation>
    <scope>NUCLEOTIDE SEQUENCE [LARGE SCALE GENOMIC DNA]</scope>
    <source>
        <strain evidence="4 10">PO_271</strain>
    </source>
</reference>
<accession>A0A379JYG5</accession>
<dbReference type="Proteomes" id="UP001161697">
    <property type="component" value="Unassembled WGS sequence"/>
</dbReference>
<organism evidence="5 9">
    <name type="scientific">Ectopseudomonas oleovorans</name>
    <name type="common">Pseudomonas oleovorans</name>
    <dbReference type="NCBI Taxonomy" id="301"/>
    <lineage>
        <taxon>Bacteria</taxon>
        <taxon>Pseudomonadati</taxon>
        <taxon>Pseudomonadota</taxon>
        <taxon>Gammaproteobacteria</taxon>
        <taxon>Pseudomonadales</taxon>
        <taxon>Pseudomonadaceae</taxon>
        <taxon>Ectopseudomonas</taxon>
    </lineage>
</organism>
<dbReference type="Proteomes" id="UP000244052">
    <property type="component" value="Unassembled WGS sequence"/>
</dbReference>
<dbReference type="EMBL" id="UGUW01000004">
    <property type="protein sequence ID" value="SUD60660.1"/>
    <property type="molecule type" value="Genomic_DNA"/>
</dbReference>
<dbReference type="AlphaFoldDB" id="A0A061D2J8"/>
<evidence type="ECO:0000313" key="5">
    <source>
        <dbReference type="EMBL" id="SUD53003.1"/>
    </source>
</evidence>
<gene>
    <name evidence="3" type="ORF">DBO86_23135</name>
    <name evidence="4" type="ORF">EGJ44_08130</name>
    <name evidence="2" type="ORF">N5J11_17330</name>
    <name evidence="1" type="ORF">N7671_05880</name>
    <name evidence="5" type="ORF">NCTC10692_03510</name>
    <name evidence="6" type="ORF">NCTC10860_03007</name>
</gene>